<evidence type="ECO:0000313" key="15">
    <source>
        <dbReference type="EMBL" id="PWK75339.1"/>
    </source>
</evidence>
<evidence type="ECO:0000256" key="4">
    <source>
        <dbReference type="ARBA" id="ARBA00022386"/>
    </source>
</evidence>
<accession>A0A316H2R1</accession>
<evidence type="ECO:0000256" key="1">
    <source>
        <dbReference type="ARBA" id="ARBA00004496"/>
    </source>
</evidence>
<dbReference type="Pfam" id="PF02742">
    <property type="entry name" value="Fe_dep_repr_C"/>
    <property type="match status" value="1"/>
</dbReference>
<feature type="domain" description="HTH dtxR-type" evidence="14">
    <location>
        <begin position="1"/>
        <end position="72"/>
    </location>
</feature>
<dbReference type="PANTHER" id="PTHR33238:SF11">
    <property type="entry name" value="TRANSCRIPTIONAL REGULATOR MNTR"/>
    <property type="match status" value="1"/>
</dbReference>
<evidence type="ECO:0000256" key="10">
    <source>
        <dbReference type="ARBA" id="ARBA00023163"/>
    </source>
</evidence>
<comment type="similarity">
    <text evidence="2">Belongs to the DtxR/MntR family.</text>
</comment>
<keyword evidence="6" id="KW-0678">Repressor</keyword>
<keyword evidence="5" id="KW-0963">Cytoplasm</keyword>
<dbReference type="GO" id="GO:0046914">
    <property type="term" value="F:transition metal ion binding"/>
    <property type="evidence" value="ECO:0007669"/>
    <property type="project" value="InterPro"/>
</dbReference>
<keyword evidence="11" id="KW-0464">Manganese</keyword>
<comment type="caution">
    <text evidence="15">The sequence shown here is derived from an EMBL/GenBank/DDBJ whole genome shotgun (WGS) entry which is preliminary data.</text>
</comment>
<dbReference type="SMART" id="SM00899">
    <property type="entry name" value="FeoA"/>
    <property type="match status" value="1"/>
</dbReference>
<dbReference type="InterPro" id="IPR036390">
    <property type="entry name" value="WH_DNA-bd_sf"/>
</dbReference>
<evidence type="ECO:0000256" key="5">
    <source>
        <dbReference type="ARBA" id="ARBA00022490"/>
    </source>
</evidence>
<dbReference type="PROSITE" id="PS50944">
    <property type="entry name" value="HTH_DTXR"/>
    <property type="match status" value="1"/>
</dbReference>
<sequence length="225" mass="25622">MLSNLLLMYTLSEENYLKAIYRLASHGKDFKITPTAISETLNNNPASVVDMIRKLTEKQLIEYDKKKGVRLTSQGLKDATLIVRRHRLWEVFLLEKLGYHWDEIHDIAEELEHINDATLADRLDKFLGFPEYDPHGDPIPKANGKVPKPFSVTLSDLKPGTLSRVAAVRDTSSPFLQYLQKLNIGIGTRIQVVEKISYDNSLVIKIDDREDTTVSQKFGENILVD</sequence>
<comment type="function">
    <text evidence="12">In the presence of manganese, represses expression of mntH and mntS. Up-regulates expression of mntP.</text>
</comment>
<organism evidence="15 16">
    <name type="scientific">Mucilaginibacter oryzae</name>
    <dbReference type="NCBI Taxonomy" id="468058"/>
    <lineage>
        <taxon>Bacteria</taxon>
        <taxon>Pseudomonadati</taxon>
        <taxon>Bacteroidota</taxon>
        <taxon>Sphingobacteriia</taxon>
        <taxon>Sphingobacteriales</taxon>
        <taxon>Sphingobacteriaceae</taxon>
        <taxon>Mucilaginibacter</taxon>
    </lineage>
</organism>
<dbReference type="Gene3D" id="2.30.30.90">
    <property type="match status" value="1"/>
</dbReference>
<evidence type="ECO:0000259" key="14">
    <source>
        <dbReference type="PROSITE" id="PS50944"/>
    </source>
</evidence>
<keyword evidence="8" id="KW-0238">DNA-binding</keyword>
<reference evidence="15 16" key="1">
    <citation type="submission" date="2018-05" db="EMBL/GenBank/DDBJ databases">
        <title>Genomic Encyclopedia of Archaeal and Bacterial Type Strains, Phase II (KMG-II): from individual species to whole genera.</title>
        <authorList>
            <person name="Goeker M."/>
        </authorList>
    </citation>
    <scope>NUCLEOTIDE SEQUENCE [LARGE SCALE GENOMIC DNA]</scope>
    <source>
        <strain evidence="15 16">DSM 19975</strain>
    </source>
</reference>
<dbReference type="InterPro" id="IPR036421">
    <property type="entry name" value="Fe_dep_repressor_sf"/>
</dbReference>
<dbReference type="SUPFAM" id="SSF46785">
    <property type="entry name" value="Winged helix' DNA-binding domain"/>
    <property type="match status" value="1"/>
</dbReference>
<dbReference type="EMBL" id="QGHA01000008">
    <property type="protein sequence ID" value="PWK75339.1"/>
    <property type="molecule type" value="Genomic_DNA"/>
</dbReference>
<evidence type="ECO:0000256" key="12">
    <source>
        <dbReference type="ARBA" id="ARBA00025185"/>
    </source>
</evidence>
<dbReference type="SMART" id="SM00529">
    <property type="entry name" value="HTH_DTXR"/>
    <property type="match status" value="1"/>
</dbReference>
<dbReference type="GO" id="GO:0003677">
    <property type="term" value="F:DNA binding"/>
    <property type="evidence" value="ECO:0007669"/>
    <property type="project" value="UniProtKB-KW"/>
</dbReference>
<dbReference type="GO" id="GO:0003700">
    <property type="term" value="F:DNA-binding transcription factor activity"/>
    <property type="evidence" value="ECO:0007669"/>
    <property type="project" value="InterPro"/>
</dbReference>
<comment type="subunit">
    <text evidence="3">Homodimer.</text>
</comment>
<dbReference type="GO" id="GO:0005737">
    <property type="term" value="C:cytoplasm"/>
    <property type="evidence" value="ECO:0007669"/>
    <property type="project" value="UniProtKB-SubCell"/>
</dbReference>
<dbReference type="InterPro" id="IPR007167">
    <property type="entry name" value="Fe-transptr_FeoA-like"/>
</dbReference>
<proteinExistence type="inferred from homology"/>
<evidence type="ECO:0000313" key="16">
    <source>
        <dbReference type="Proteomes" id="UP000245678"/>
    </source>
</evidence>
<evidence type="ECO:0000256" key="9">
    <source>
        <dbReference type="ARBA" id="ARBA00023159"/>
    </source>
</evidence>
<dbReference type="Gene3D" id="1.10.60.10">
    <property type="entry name" value="Iron dependent repressor, metal binding and dimerisation domain"/>
    <property type="match status" value="1"/>
</dbReference>
<gene>
    <name evidence="15" type="ORF">LX99_03833</name>
</gene>
<dbReference type="PANTHER" id="PTHR33238">
    <property type="entry name" value="IRON (METAL) DEPENDENT REPRESSOR, DTXR FAMILY"/>
    <property type="match status" value="1"/>
</dbReference>
<dbReference type="Pfam" id="PF04023">
    <property type="entry name" value="FeoA"/>
    <property type="match status" value="1"/>
</dbReference>
<evidence type="ECO:0000256" key="6">
    <source>
        <dbReference type="ARBA" id="ARBA00022491"/>
    </source>
</evidence>
<keyword evidence="9" id="KW-0010">Activator</keyword>
<comment type="subcellular location">
    <subcellularLocation>
        <location evidence="1">Cytoplasm</location>
    </subcellularLocation>
</comment>
<dbReference type="InterPro" id="IPR022689">
    <property type="entry name" value="Iron_dep_repressor"/>
</dbReference>
<evidence type="ECO:0000256" key="7">
    <source>
        <dbReference type="ARBA" id="ARBA00023015"/>
    </source>
</evidence>
<dbReference type="InterPro" id="IPR001367">
    <property type="entry name" value="Fe_dep_repressor"/>
</dbReference>
<dbReference type="Pfam" id="PF01325">
    <property type="entry name" value="Fe_dep_repress"/>
    <property type="match status" value="1"/>
</dbReference>
<protein>
    <recommendedName>
        <fullName evidence="4">Transcriptional regulator MntR</fullName>
    </recommendedName>
    <alternativeName>
        <fullName evidence="13">Manganese transport regulator</fullName>
    </alternativeName>
</protein>
<evidence type="ECO:0000256" key="13">
    <source>
        <dbReference type="ARBA" id="ARBA00032593"/>
    </source>
</evidence>
<keyword evidence="7" id="KW-0805">Transcription regulation</keyword>
<name>A0A316H2R1_9SPHI</name>
<dbReference type="GO" id="GO:0046983">
    <property type="term" value="F:protein dimerization activity"/>
    <property type="evidence" value="ECO:0007669"/>
    <property type="project" value="InterPro"/>
</dbReference>
<dbReference type="InterPro" id="IPR036388">
    <property type="entry name" value="WH-like_DNA-bd_sf"/>
</dbReference>
<dbReference type="InterPro" id="IPR050536">
    <property type="entry name" value="DtxR_MntR_Metal-Reg"/>
</dbReference>
<evidence type="ECO:0000256" key="8">
    <source>
        <dbReference type="ARBA" id="ARBA00023125"/>
    </source>
</evidence>
<dbReference type="Gene3D" id="1.10.10.10">
    <property type="entry name" value="Winged helix-like DNA-binding domain superfamily/Winged helix DNA-binding domain"/>
    <property type="match status" value="1"/>
</dbReference>
<keyword evidence="16" id="KW-1185">Reference proteome</keyword>
<evidence type="ECO:0000256" key="3">
    <source>
        <dbReference type="ARBA" id="ARBA00011738"/>
    </source>
</evidence>
<dbReference type="AlphaFoldDB" id="A0A316H2R1"/>
<evidence type="ECO:0000256" key="2">
    <source>
        <dbReference type="ARBA" id="ARBA00007871"/>
    </source>
</evidence>
<keyword evidence="10" id="KW-0804">Transcription</keyword>
<dbReference type="Proteomes" id="UP000245678">
    <property type="component" value="Unassembled WGS sequence"/>
</dbReference>
<dbReference type="SUPFAM" id="SSF47979">
    <property type="entry name" value="Iron-dependent repressor protein, dimerization domain"/>
    <property type="match status" value="1"/>
</dbReference>
<evidence type="ECO:0000256" key="11">
    <source>
        <dbReference type="ARBA" id="ARBA00023211"/>
    </source>
</evidence>
<dbReference type="InterPro" id="IPR022687">
    <property type="entry name" value="HTH_DTXR"/>
</dbReference>
<dbReference type="InterPro" id="IPR038157">
    <property type="entry name" value="FeoA_core_dom"/>
</dbReference>